<dbReference type="PANTHER" id="PTHR46268:SF27">
    <property type="entry name" value="UNIVERSAL STRESS PROTEIN RV2623"/>
    <property type="match status" value="1"/>
</dbReference>
<reference evidence="5 6" key="1">
    <citation type="submission" date="2024-10" db="EMBL/GenBank/DDBJ databases">
        <title>The Natural Products Discovery Center: Release of the First 8490 Sequenced Strains for Exploring Actinobacteria Biosynthetic Diversity.</title>
        <authorList>
            <person name="Kalkreuter E."/>
            <person name="Kautsar S.A."/>
            <person name="Yang D."/>
            <person name="Bader C.D."/>
            <person name="Teijaro C.N."/>
            <person name="Fluegel L."/>
            <person name="Davis C.M."/>
            <person name="Simpson J.R."/>
            <person name="Lauterbach L."/>
            <person name="Steele A.D."/>
            <person name="Gui C."/>
            <person name="Meng S."/>
            <person name="Li G."/>
            <person name="Viehrig K."/>
            <person name="Ye F."/>
            <person name="Su P."/>
            <person name="Kiefer A.F."/>
            <person name="Nichols A."/>
            <person name="Cepeda A.J."/>
            <person name="Yan W."/>
            <person name="Fan B."/>
            <person name="Jiang Y."/>
            <person name="Adhikari A."/>
            <person name="Zheng C.-J."/>
            <person name="Schuster L."/>
            <person name="Cowan T.M."/>
            <person name="Smanski M.J."/>
            <person name="Chevrette M.G."/>
            <person name="De Carvalho L.P.S."/>
            <person name="Shen B."/>
        </authorList>
    </citation>
    <scope>NUCLEOTIDE SEQUENCE [LARGE SCALE GENOMIC DNA]</scope>
    <source>
        <strain evidence="5 6">NPDC019481</strain>
    </source>
</reference>
<keyword evidence="3" id="KW-0067">ATP-binding</keyword>
<evidence type="ECO:0000256" key="2">
    <source>
        <dbReference type="ARBA" id="ARBA00022741"/>
    </source>
</evidence>
<dbReference type="InterPro" id="IPR006016">
    <property type="entry name" value="UspA"/>
</dbReference>
<gene>
    <name evidence="5" type="ORF">ACH47X_26635</name>
</gene>
<protein>
    <submittedName>
        <fullName evidence="5">Universal stress protein</fullName>
    </submittedName>
</protein>
<dbReference type="Proteomes" id="UP001611580">
    <property type="component" value="Unassembled WGS sequence"/>
</dbReference>
<evidence type="ECO:0000256" key="3">
    <source>
        <dbReference type="ARBA" id="ARBA00022840"/>
    </source>
</evidence>
<dbReference type="InterPro" id="IPR006015">
    <property type="entry name" value="Universal_stress_UspA"/>
</dbReference>
<dbReference type="InterPro" id="IPR014729">
    <property type="entry name" value="Rossmann-like_a/b/a_fold"/>
</dbReference>
<feature type="domain" description="UspA" evidence="4">
    <location>
        <begin position="7"/>
        <end position="144"/>
    </location>
</feature>
<evidence type="ECO:0000313" key="5">
    <source>
        <dbReference type="EMBL" id="MFI2490517.1"/>
    </source>
</evidence>
<name>A0ABW7XSL4_9MICO</name>
<feature type="domain" description="UspA" evidence="4">
    <location>
        <begin position="157"/>
        <end position="291"/>
    </location>
</feature>
<dbReference type="Pfam" id="PF00582">
    <property type="entry name" value="Usp"/>
    <property type="match status" value="2"/>
</dbReference>
<evidence type="ECO:0000259" key="4">
    <source>
        <dbReference type="Pfam" id="PF00582"/>
    </source>
</evidence>
<proteinExistence type="inferred from homology"/>
<accession>A0ABW7XSL4</accession>
<evidence type="ECO:0000313" key="6">
    <source>
        <dbReference type="Proteomes" id="UP001611580"/>
    </source>
</evidence>
<evidence type="ECO:0000256" key="1">
    <source>
        <dbReference type="ARBA" id="ARBA00008791"/>
    </source>
</evidence>
<organism evidence="5 6">
    <name type="scientific">Promicromonospora kroppenstedtii</name>
    <dbReference type="NCBI Taxonomy" id="440482"/>
    <lineage>
        <taxon>Bacteria</taxon>
        <taxon>Bacillati</taxon>
        <taxon>Actinomycetota</taxon>
        <taxon>Actinomycetes</taxon>
        <taxon>Micrococcales</taxon>
        <taxon>Promicromonosporaceae</taxon>
        <taxon>Promicromonospora</taxon>
    </lineage>
</organism>
<keyword evidence="2" id="KW-0547">Nucleotide-binding</keyword>
<dbReference type="Gene3D" id="3.40.50.620">
    <property type="entry name" value="HUPs"/>
    <property type="match status" value="2"/>
</dbReference>
<comment type="caution">
    <text evidence="5">The sequence shown here is derived from an EMBL/GenBank/DDBJ whole genome shotgun (WGS) entry which is preliminary data.</text>
</comment>
<dbReference type="PRINTS" id="PR01438">
    <property type="entry name" value="UNVRSLSTRESS"/>
</dbReference>
<keyword evidence="6" id="KW-1185">Reference proteome</keyword>
<dbReference type="SUPFAM" id="SSF52402">
    <property type="entry name" value="Adenine nucleotide alpha hydrolases-like"/>
    <property type="match status" value="2"/>
</dbReference>
<dbReference type="PANTHER" id="PTHR46268">
    <property type="entry name" value="STRESS RESPONSE PROTEIN NHAX"/>
    <property type="match status" value="1"/>
</dbReference>
<dbReference type="RefSeq" id="WP_397408432.1">
    <property type="nucleotide sequence ID" value="NZ_JBIRYI010000029.1"/>
</dbReference>
<sequence length="295" mass="30511">MTETASKPVVVGVDGSASSTQAVRWAAQEAVRRDVPLVLLSVWTPIPAAVPHAPALSPYENELIKEGHLWLEAAVATAEEAAPGVRTTMLQATGSPAARLIGQSAAADLMVVGSRGLGGFSGLVIGSIAVALATHGLSPVVVVRGERAESPTPDAPVVVGVDGSPTSRSAIEFAFAAAAARHVPLVAVHAWSDLPVPNGWELELGPWPEIEQQQAELLEANLADFEARYPDVEVKQALVRDAPTRALLEEAASAQLVVAGSRGRGGFRGLLLGSTSQALIYHSPCPVAVVPPPRG</sequence>
<dbReference type="EMBL" id="JBIRYI010000029">
    <property type="protein sequence ID" value="MFI2490517.1"/>
    <property type="molecule type" value="Genomic_DNA"/>
</dbReference>
<comment type="similarity">
    <text evidence="1">Belongs to the universal stress protein A family.</text>
</comment>